<name>A0A5K7YFM6_9BACT</name>
<dbReference type="RefSeq" id="WP_155316065.1">
    <property type="nucleotide sequence ID" value="NZ_AP021874.1"/>
</dbReference>
<dbReference type="NCBIfam" id="TIGR00462">
    <property type="entry name" value="genX"/>
    <property type="match status" value="1"/>
</dbReference>
<dbReference type="GO" id="GO:0004824">
    <property type="term" value="F:lysine-tRNA ligase activity"/>
    <property type="evidence" value="ECO:0007669"/>
    <property type="project" value="InterPro"/>
</dbReference>
<gene>
    <name evidence="5" type="primary">genX</name>
    <name evidence="5" type="ORF">DSCA_17780</name>
</gene>
<dbReference type="EMBL" id="AP021874">
    <property type="protein sequence ID" value="BBO67848.1"/>
    <property type="molecule type" value="Genomic_DNA"/>
</dbReference>
<evidence type="ECO:0000313" key="6">
    <source>
        <dbReference type="Proteomes" id="UP000427906"/>
    </source>
</evidence>
<protein>
    <submittedName>
        <fullName evidence="5">EF-P lysine aminoacylase GenX</fullName>
    </submittedName>
</protein>
<dbReference type="OrthoDB" id="9801152at2"/>
<evidence type="ECO:0000256" key="2">
    <source>
        <dbReference type="ARBA" id="ARBA00022741"/>
    </source>
</evidence>
<dbReference type="Pfam" id="PF00152">
    <property type="entry name" value="tRNA-synt_2"/>
    <property type="match status" value="1"/>
</dbReference>
<dbReference type="KEGG" id="dalk:DSCA_17780"/>
<proteinExistence type="predicted"/>
<dbReference type="InterPro" id="IPR045864">
    <property type="entry name" value="aa-tRNA-synth_II/BPL/LPL"/>
</dbReference>
<evidence type="ECO:0000256" key="3">
    <source>
        <dbReference type="ARBA" id="ARBA00022840"/>
    </source>
</evidence>
<dbReference type="PANTHER" id="PTHR42918">
    <property type="entry name" value="LYSYL-TRNA SYNTHETASE"/>
    <property type="match status" value="1"/>
</dbReference>
<dbReference type="GO" id="GO:0005829">
    <property type="term" value="C:cytosol"/>
    <property type="evidence" value="ECO:0007669"/>
    <property type="project" value="TreeGrafter"/>
</dbReference>
<dbReference type="Proteomes" id="UP000427906">
    <property type="component" value="Chromosome"/>
</dbReference>
<dbReference type="Gene3D" id="3.30.930.10">
    <property type="entry name" value="Bira Bifunctional Protein, Domain 2"/>
    <property type="match status" value="1"/>
</dbReference>
<dbReference type="InterPro" id="IPR004364">
    <property type="entry name" value="Aa-tRNA-synt_II"/>
</dbReference>
<sequence>MRFPRQAAIRPNLLRRARLIDAVRAFFIAGAFLEIETPVRIPAPAPEAHIDTQESGDWFLQPSPELCMKQLLAAGYEKIFQICRCFRKGERGSRHMPEMTLLEWYAAGSDYLDLMTQCEKLVVFLAERMDMGTQLTYQGQVVDLTPPWDRLSVAEAFRRFGGMTAEAALDRDCFDVILGIDIEPKLGLRRPLFLYDYPARCGALARLKPGNPSVAERFELYIAGMELCNAFSELTDPIEQRARFETENRARGAGGKPAYPTAEPFLQALASMPPAAGIALGLDRLVMLFCDAASIDDVVAFTPEEL</sequence>
<evidence type="ECO:0000259" key="4">
    <source>
        <dbReference type="PROSITE" id="PS50862"/>
    </source>
</evidence>
<keyword evidence="3" id="KW-0067">ATP-binding</keyword>
<dbReference type="PANTHER" id="PTHR42918:SF6">
    <property type="entry name" value="ELONGATION FACTOR P--(R)-BETA-LYSINE LIGASE"/>
    <property type="match status" value="1"/>
</dbReference>
<dbReference type="AlphaFoldDB" id="A0A5K7YFM6"/>
<keyword evidence="2" id="KW-0547">Nucleotide-binding</keyword>
<reference evidence="5 6" key="1">
    <citation type="submission" date="2019-11" db="EMBL/GenBank/DDBJ databases">
        <title>Comparative genomics of hydrocarbon-degrading Desulfosarcina strains.</title>
        <authorList>
            <person name="Watanabe M."/>
            <person name="Kojima H."/>
            <person name="Fukui M."/>
        </authorList>
    </citation>
    <scope>NUCLEOTIDE SEQUENCE [LARGE SCALE GENOMIC DNA]</scope>
    <source>
        <strain evidence="5 6">PL12</strain>
    </source>
</reference>
<dbReference type="GO" id="GO:0000049">
    <property type="term" value="F:tRNA binding"/>
    <property type="evidence" value="ECO:0007669"/>
    <property type="project" value="TreeGrafter"/>
</dbReference>
<dbReference type="InterPro" id="IPR006195">
    <property type="entry name" value="aa-tRNA-synth_II"/>
</dbReference>
<dbReference type="PROSITE" id="PS50862">
    <property type="entry name" value="AA_TRNA_LIGASE_II"/>
    <property type="match status" value="1"/>
</dbReference>
<dbReference type="GO" id="GO:0005524">
    <property type="term" value="F:ATP binding"/>
    <property type="evidence" value="ECO:0007669"/>
    <property type="project" value="UniProtKB-KW"/>
</dbReference>
<evidence type="ECO:0000313" key="5">
    <source>
        <dbReference type="EMBL" id="BBO67848.1"/>
    </source>
</evidence>
<evidence type="ECO:0000256" key="1">
    <source>
        <dbReference type="ARBA" id="ARBA00022598"/>
    </source>
</evidence>
<accession>A0A5K7YFM6</accession>
<dbReference type="GO" id="GO:0006430">
    <property type="term" value="P:lysyl-tRNA aminoacylation"/>
    <property type="evidence" value="ECO:0007669"/>
    <property type="project" value="InterPro"/>
</dbReference>
<dbReference type="SUPFAM" id="SSF55681">
    <property type="entry name" value="Class II aaRS and biotin synthetases"/>
    <property type="match status" value="1"/>
</dbReference>
<dbReference type="InterPro" id="IPR004525">
    <property type="entry name" value="EpmA"/>
</dbReference>
<keyword evidence="6" id="KW-1185">Reference proteome</keyword>
<feature type="domain" description="Aminoacyl-transfer RNA synthetases class-II family profile" evidence="4">
    <location>
        <begin position="16"/>
        <end position="303"/>
    </location>
</feature>
<organism evidence="5 6">
    <name type="scientific">Desulfosarcina alkanivorans</name>
    <dbReference type="NCBI Taxonomy" id="571177"/>
    <lineage>
        <taxon>Bacteria</taxon>
        <taxon>Pseudomonadati</taxon>
        <taxon>Thermodesulfobacteriota</taxon>
        <taxon>Desulfobacteria</taxon>
        <taxon>Desulfobacterales</taxon>
        <taxon>Desulfosarcinaceae</taxon>
        <taxon>Desulfosarcina</taxon>
    </lineage>
</organism>
<keyword evidence="1" id="KW-0436">Ligase</keyword>